<dbReference type="InterPro" id="IPR036179">
    <property type="entry name" value="Ig-like_dom_sf"/>
</dbReference>
<keyword evidence="6" id="KW-0393">Immunoglobulin domain</keyword>
<dbReference type="GeneTree" id="ENSGT01090000259985"/>
<dbReference type="SUPFAM" id="SSF52200">
    <property type="entry name" value="Toll/Interleukin receptor TIR domain"/>
    <property type="match status" value="1"/>
</dbReference>
<sequence>MILLLLCFFVTGVFPMKPKEIYVKAGDLVVLHCGECKHDGTLIIWTKETDQKMHLDSNMSASEQQQLGLVVYQNSLVILSASVNHQGNYSCGPLGNTSSKMWFMLTVCPKQSEECNIRNRYNQRCYSGQSCTLHCPEGFIVAAEIPRMKSYEPKWYKESGELSEHYFPRVSLKESGIYICTRSFLYSGQTYNTSHAVVLDVQKGEDIPNLGIGSPKDGQVFEVELGTKVEIACKALTGSCDDSLFWTRDEEFLDNWDYYKDPCNGSEGTSGWITTTLVFREVSQANLSKNYTCKFESDKLTQFVNIVLSKKAQPSYMMLTICTVSIAVLMVVTIVIYVKYKIDITLFLRDKVGFKVCQSNTPDGKSFDAFLMNYKSVTDGGLSEEDRKYLASTLEDQFGYSLCLYDRDVLPGQAVAEAVLDCIDESRAVILVPSFPDPELGSEVLSAIHASLAEKKTRLIFINTEQMEASTSGSFPEALQLLSKAGNSVTWKGGPPSSSFWKQLRYHLLAPQQAPKMGLLEQEF</sequence>
<evidence type="ECO:0000256" key="2">
    <source>
        <dbReference type="ARBA" id="ARBA00022729"/>
    </source>
</evidence>
<evidence type="ECO:0000256" key="1">
    <source>
        <dbReference type="ARBA" id="ARBA00009752"/>
    </source>
</evidence>
<evidence type="ECO:0000256" key="8">
    <source>
        <dbReference type="SAM" id="SignalP"/>
    </source>
</evidence>
<keyword evidence="7" id="KW-1133">Transmembrane helix</keyword>
<dbReference type="AlphaFoldDB" id="A0A3Q2P904"/>
<dbReference type="InterPro" id="IPR004074">
    <property type="entry name" value="IL-1_rcpt_I/II-typ"/>
</dbReference>
<dbReference type="STRING" id="8078.ENSFHEP00000008777"/>
<dbReference type="Gene3D" id="2.60.40.10">
    <property type="entry name" value="Immunoglobulins"/>
    <property type="match status" value="3"/>
</dbReference>
<dbReference type="InterPro" id="IPR015621">
    <property type="entry name" value="IL-1_rcpt_fam"/>
</dbReference>
<keyword evidence="2 8" id="KW-0732">Signal</keyword>
<evidence type="ECO:0000259" key="9">
    <source>
        <dbReference type="PROSITE" id="PS50104"/>
    </source>
</evidence>
<proteinExistence type="inferred from homology"/>
<dbReference type="Pfam" id="PF01582">
    <property type="entry name" value="TIR"/>
    <property type="match status" value="1"/>
</dbReference>
<feature type="domain" description="Ig-like" evidence="10">
    <location>
        <begin position="208"/>
        <end position="309"/>
    </location>
</feature>
<dbReference type="PRINTS" id="PR01536">
    <property type="entry name" value="INTRLKN1R12F"/>
</dbReference>
<keyword evidence="7" id="KW-0812">Transmembrane</keyword>
<dbReference type="Ensembl" id="ENSFHET00000001580.1">
    <property type="protein sequence ID" value="ENSFHEP00000008777.1"/>
    <property type="gene ID" value="ENSFHEG00000009981.1"/>
</dbReference>
<dbReference type="PROSITE" id="PS50104">
    <property type="entry name" value="TIR"/>
    <property type="match status" value="1"/>
</dbReference>
<dbReference type="GO" id="GO:0004908">
    <property type="term" value="F:interleukin-1 receptor activity"/>
    <property type="evidence" value="ECO:0007669"/>
    <property type="project" value="InterPro"/>
</dbReference>
<feature type="chain" id="PRO_5018693095" evidence="8">
    <location>
        <begin position="16"/>
        <end position="524"/>
    </location>
</feature>
<dbReference type="SMART" id="SM00255">
    <property type="entry name" value="TIR"/>
    <property type="match status" value="1"/>
</dbReference>
<comment type="similarity">
    <text evidence="1">Belongs to the interleukin-1 receptor family.</text>
</comment>
<keyword evidence="4" id="KW-1015">Disulfide bond</keyword>
<dbReference type="PANTHER" id="PTHR11890:SF6">
    <property type="entry name" value="INTERLEUKIN-18 RECEPTOR 1"/>
    <property type="match status" value="1"/>
</dbReference>
<dbReference type="InterPro" id="IPR013783">
    <property type="entry name" value="Ig-like_fold"/>
</dbReference>
<keyword evidence="7" id="KW-0472">Membrane</keyword>
<dbReference type="InterPro" id="IPR035897">
    <property type="entry name" value="Toll_tir_struct_dom_sf"/>
</dbReference>
<feature type="transmembrane region" description="Helical" evidence="7">
    <location>
        <begin position="316"/>
        <end position="338"/>
    </location>
</feature>
<evidence type="ECO:0000256" key="6">
    <source>
        <dbReference type="ARBA" id="ARBA00023319"/>
    </source>
</evidence>
<dbReference type="PRINTS" id="PR01537">
    <property type="entry name" value="INTRLKN1R1F"/>
</dbReference>
<protein>
    <submittedName>
        <fullName evidence="11">Interleukin-1 receptor type 1</fullName>
    </submittedName>
</protein>
<keyword evidence="5" id="KW-0325">Glycoprotein</keyword>
<feature type="domain" description="Ig-like" evidence="10">
    <location>
        <begin position="15"/>
        <end position="91"/>
    </location>
</feature>
<reference evidence="11" key="2">
    <citation type="submission" date="2025-09" db="UniProtKB">
        <authorList>
            <consortium name="Ensembl"/>
        </authorList>
    </citation>
    <scope>IDENTIFICATION</scope>
</reference>
<dbReference type="Gene3D" id="3.40.50.10140">
    <property type="entry name" value="Toll/interleukin-1 receptor homology (TIR) domain"/>
    <property type="match status" value="1"/>
</dbReference>
<dbReference type="PROSITE" id="PS50835">
    <property type="entry name" value="IG_LIKE"/>
    <property type="match status" value="2"/>
</dbReference>
<name>A0A3Q2P904_FUNHE</name>
<evidence type="ECO:0000259" key="10">
    <source>
        <dbReference type="PROSITE" id="PS50835"/>
    </source>
</evidence>
<evidence type="ECO:0000313" key="11">
    <source>
        <dbReference type="Ensembl" id="ENSFHEP00000008777.1"/>
    </source>
</evidence>
<feature type="signal peptide" evidence="8">
    <location>
        <begin position="1"/>
        <end position="15"/>
    </location>
</feature>
<evidence type="ECO:0000313" key="12">
    <source>
        <dbReference type="Proteomes" id="UP000265000"/>
    </source>
</evidence>
<keyword evidence="12" id="KW-1185">Reference proteome</keyword>
<dbReference type="InterPro" id="IPR007110">
    <property type="entry name" value="Ig-like_dom"/>
</dbReference>
<feature type="domain" description="TIR" evidence="9">
    <location>
        <begin position="365"/>
        <end position="508"/>
    </location>
</feature>
<evidence type="ECO:0000256" key="7">
    <source>
        <dbReference type="SAM" id="Phobius"/>
    </source>
</evidence>
<dbReference type="PANTHER" id="PTHR11890">
    <property type="entry name" value="INTERLEUKIN-1 RECEPTOR FAMILY MEMBER"/>
    <property type="match status" value="1"/>
</dbReference>
<keyword evidence="3" id="KW-0677">Repeat</keyword>
<dbReference type="SUPFAM" id="SSF48726">
    <property type="entry name" value="Immunoglobulin"/>
    <property type="match status" value="1"/>
</dbReference>
<reference evidence="11" key="1">
    <citation type="submission" date="2025-08" db="UniProtKB">
        <authorList>
            <consortium name="Ensembl"/>
        </authorList>
    </citation>
    <scope>IDENTIFICATION</scope>
</reference>
<evidence type="ECO:0000256" key="5">
    <source>
        <dbReference type="ARBA" id="ARBA00023180"/>
    </source>
</evidence>
<evidence type="ECO:0000256" key="4">
    <source>
        <dbReference type="ARBA" id="ARBA00023157"/>
    </source>
</evidence>
<organism evidence="11 12">
    <name type="scientific">Fundulus heteroclitus</name>
    <name type="common">Killifish</name>
    <name type="synonym">Mummichog</name>
    <dbReference type="NCBI Taxonomy" id="8078"/>
    <lineage>
        <taxon>Eukaryota</taxon>
        <taxon>Metazoa</taxon>
        <taxon>Chordata</taxon>
        <taxon>Craniata</taxon>
        <taxon>Vertebrata</taxon>
        <taxon>Euteleostomi</taxon>
        <taxon>Actinopterygii</taxon>
        <taxon>Neopterygii</taxon>
        <taxon>Teleostei</taxon>
        <taxon>Neoteleostei</taxon>
        <taxon>Acanthomorphata</taxon>
        <taxon>Ovalentaria</taxon>
        <taxon>Atherinomorphae</taxon>
        <taxon>Cyprinodontiformes</taxon>
        <taxon>Fundulidae</taxon>
        <taxon>Fundulus</taxon>
    </lineage>
</organism>
<evidence type="ECO:0000256" key="3">
    <source>
        <dbReference type="ARBA" id="ARBA00022737"/>
    </source>
</evidence>
<dbReference type="InterPro" id="IPR000157">
    <property type="entry name" value="TIR_dom"/>
</dbReference>
<accession>A0A3Q2P904</accession>
<dbReference type="Proteomes" id="UP000265000">
    <property type="component" value="Unplaced"/>
</dbReference>